<accession>A0A8J5XP95</accession>
<sequence>MRRSTTWAAFLLAHARQALSTLVPGLTDRSLVLERALHALVPPLSGSRYKGQSGRVGVVGGSFEYTGAPFYAAISALKVGADLSHIFCDVAAGTAIKSYSPEIIVHPVLRGGAHPPQEVQTGACADGASDEDVARASADGVIKWFRALDALIVGPGLSRDPALLAASAHVLRAAAAHGLPTVIDADGLRIVMDEPGVLRGERAVFVLTPNRAELARLYDKLVPAASRLADAEDASTSAVECRARQICESLGSSVVLVAKGGTDVLHDGESALLVSEPGAPKRSGGQGDVLSGAIATWLAWAHADGVATIAREAGVKPAALAAYGACLLTRRFAREAYRAHKRSMTAPDVIDAIGAAFDAWHPAPEVERALVGATA</sequence>
<feature type="binding site" evidence="6">
    <location>
        <begin position="278"/>
        <end position="287"/>
    </location>
    <ligand>
        <name>ATP</name>
        <dbReference type="ChEBI" id="CHEBI:30616"/>
    </ligand>
</feature>
<dbReference type="GO" id="GO:0110051">
    <property type="term" value="P:metabolite repair"/>
    <property type="evidence" value="ECO:0007669"/>
    <property type="project" value="TreeGrafter"/>
</dbReference>
<keyword evidence="5 6" id="KW-0456">Lyase</keyword>
<feature type="binding site" evidence="6">
    <location>
        <begin position="259"/>
        <end position="263"/>
    </location>
    <ligand>
        <name>ATP</name>
        <dbReference type="ChEBI" id="CHEBI:30616"/>
    </ligand>
</feature>
<keyword evidence="10" id="KW-1185">Reference proteome</keyword>
<feature type="chain" id="PRO_5035158236" description="ATP-dependent (S)-NAD(P)H-hydrate dehydratase" evidence="7">
    <location>
        <begin position="21"/>
        <end position="375"/>
    </location>
</feature>
<dbReference type="PANTHER" id="PTHR12592">
    <property type="entry name" value="ATP-DEPENDENT (S)-NAD(P)H-HYDRATE DEHYDRATASE FAMILY MEMBER"/>
    <property type="match status" value="1"/>
</dbReference>
<feature type="binding site" evidence="6">
    <location>
        <begin position="210"/>
        <end position="216"/>
    </location>
    <ligand>
        <name>(6S)-NADPHX</name>
        <dbReference type="ChEBI" id="CHEBI:64076"/>
    </ligand>
</feature>
<dbReference type="OrthoDB" id="8110916at2759"/>
<protein>
    <recommendedName>
        <fullName evidence="6">ATP-dependent (S)-NAD(P)H-hydrate dehydratase</fullName>
        <ecNumber evidence="6">4.2.1.93</ecNumber>
    </recommendedName>
    <alternativeName>
        <fullName evidence="6">ATP-dependent NAD(P)HX dehydratase</fullName>
    </alternativeName>
</protein>
<gene>
    <name evidence="9" type="ORF">KFE25_002969</name>
</gene>
<evidence type="ECO:0000313" key="9">
    <source>
        <dbReference type="EMBL" id="KAG8465662.1"/>
    </source>
</evidence>
<reference evidence="9" key="1">
    <citation type="submission" date="2021-05" db="EMBL/GenBank/DDBJ databases">
        <title>The genome of the haptophyte Pavlova lutheri (Diacronema luteri, Pavlovales) - a model for lipid biosynthesis in eukaryotic algae.</title>
        <authorList>
            <person name="Hulatt C.J."/>
            <person name="Posewitz M.C."/>
        </authorList>
    </citation>
    <scope>NUCLEOTIDE SEQUENCE</scope>
    <source>
        <strain evidence="9">NIVA-4/92</strain>
    </source>
</reference>
<evidence type="ECO:0000259" key="8">
    <source>
        <dbReference type="PROSITE" id="PS51383"/>
    </source>
</evidence>
<comment type="catalytic activity">
    <reaction evidence="6">
        <text>(6S)-NADPHX + ATP = ADP + phosphate + NADPH + H(+)</text>
        <dbReference type="Rhea" id="RHEA:32231"/>
        <dbReference type="ChEBI" id="CHEBI:15378"/>
        <dbReference type="ChEBI" id="CHEBI:30616"/>
        <dbReference type="ChEBI" id="CHEBI:43474"/>
        <dbReference type="ChEBI" id="CHEBI:57783"/>
        <dbReference type="ChEBI" id="CHEBI:64076"/>
        <dbReference type="ChEBI" id="CHEBI:456216"/>
        <dbReference type="EC" id="4.2.1.93"/>
    </reaction>
</comment>
<dbReference type="PROSITE" id="PS51383">
    <property type="entry name" value="YJEF_C_3"/>
    <property type="match status" value="1"/>
</dbReference>
<dbReference type="AlphaFoldDB" id="A0A8J5XP95"/>
<feature type="binding site" evidence="6">
    <location>
        <position position="156"/>
    </location>
    <ligand>
        <name>(6S)-NADPHX</name>
        <dbReference type="ChEBI" id="CHEBI:64076"/>
    </ligand>
</feature>
<dbReference type="CDD" id="cd01171">
    <property type="entry name" value="YXKO-related"/>
    <property type="match status" value="1"/>
</dbReference>
<comment type="similarity">
    <text evidence="6">Belongs to the NnrD/CARKD family.</text>
</comment>
<dbReference type="Proteomes" id="UP000751190">
    <property type="component" value="Unassembled WGS sequence"/>
</dbReference>
<evidence type="ECO:0000256" key="5">
    <source>
        <dbReference type="ARBA" id="ARBA00023239"/>
    </source>
</evidence>
<feature type="domain" description="YjeF C-terminal" evidence="8">
    <location>
        <begin position="33"/>
        <end position="360"/>
    </location>
</feature>
<dbReference type="NCBIfam" id="TIGR00196">
    <property type="entry name" value="yjeF_cterm"/>
    <property type="match status" value="1"/>
</dbReference>
<dbReference type="EC" id="4.2.1.93" evidence="6"/>
<keyword evidence="7" id="KW-0732">Signal</keyword>
<dbReference type="InterPro" id="IPR017953">
    <property type="entry name" value="Carbohydrate_kinase_pred_CS"/>
</dbReference>
<dbReference type="PROSITE" id="PS01050">
    <property type="entry name" value="YJEF_C_2"/>
    <property type="match status" value="1"/>
</dbReference>
<dbReference type="HAMAP" id="MF_01965">
    <property type="entry name" value="NADHX_dehydratase"/>
    <property type="match status" value="1"/>
</dbReference>
<dbReference type="Gene3D" id="3.40.1190.20">
    <property type="match status" value="1"/>
</dbReference>
<dbReference type="InterPro" id="IPR029056">
    <property type="entry name" value="Ribokinase-like"/>
</dbReference>
<dbReference type="GO" id="GO:0047453">
    <property type="term" value="F:ATP-dependent NAD(P)H-hydrate dehydratase activity"/>
    <property type="evidence" value="ECO:0007669"/>
    <property type="project" value="UniProtKB-UniRule"/>
</dbReference>
<keyword evidence="3" id="KW-0521">NADP</keyword>
<keyword evidence="2 6" id="KW-0067">ATP-binding</keyword>
<feature type="signal peptide" evidence="7">
    <location>
        <begin position="1"/>
        <end position="20"/>
    </location>
</feature>
<evidence type="ECO:0000256" key="4">
    <source>
        <dbReference type="ARBA" id="ARBA00023027"/>
    </source>
</evidence>
<comment type="catalytic activity">
    <reaction evidence="6">
        <text>(6S)-NADHX + ATP = ADP + phosphate + NADH + H(+)</text>
        <dbReference type="Rhea" id="RHEA:19017"/>
        <dbReference type="ChEBI" id="CHEBI:15378"/>
        <dbReference type="ChEBI" id="CHEBI:30616"/>
        <dbReference type="ChEBI" id="CHEBI:43474"/>
        <dbReference type="ChEBI" id="CHEBI:57945"/>
        <dbReference type="ChEBI" id="CHEBI:64074"/>
        <dbReference type="ChEBI" id="CHEBI:456216"/>
        <dbReference type="EC" id="4.2.1.93"/>
    </reaction>
</comment>
<dbReference type="GO" id="GO:0046496">
    <property type="term" value="P:nicotinamide nucleotide metabolic process"/>
    <property type="evidence" value="ECO:0007669"/>
    <property type="project" value="UniProtKB-UniRule"/>
</dbReference>
<evidence type="ECO:0000256" key="1">
    <source>
        <dbReference type="ARBA" id="ARBA00022741"/>
    </source>
</evidence>
<comment type="cofactor">
    <cofactor evidence="6">
        <name>Mg(2+)</name>
        <dbReference type="ChEBI" id="CHEBI:18420"/>
    </cofactor>
</comment>
<evidence type="ECO:0000313" key="10">
    <source>
        <dbReference type="Proteomes" id="UP000751190"/>
    </source>
</evidence>
<name>A0A8J5XP95_DIALT</name>
<organism evidence="9 10">
    <name type="scientific">Diacronema lutheri</name>
    <name type="common">Unicellular marine alga</name>
    <name type="synonym">Monochrysis lutheri</name>
    <dbReference type="NCBI Taxonomy" id="2081491"/>
    <lineage>
        <taxon>Eukaryota</taxon>
        <taxon>Haptista</taxon>
        <taxon>Haptophyta</taxon>
        <taxon>Pavlovophyceae</taxon>
        <taxon>Pavlovales</taxon>
        <taxon>Pavlovaceae</taxon>
        <taxon>Diacronema</taxon>
    </lineage>
</organism>
<proteinExistence type="inferred from homology"/>
<evidence type="ECO:0000256" key="3">
    <source>
        <dbReference type="ARBA" id="ARBA00022857"/>
    </source>
</evidence>
<evidence type="ECO:0000256" key="7">
    <source>
        <dbReference type="SAM" id="SignalP"/>
    </source>
</evidence>
<keyword evidence="4 6" id="KW-0520">NAD</keyword>
<feature type="binding site" evidence="6">
    <location>
        <position position="288"/>
    </location>
    <ligand>
        <name>(6S)-NADPHX</name>
        <dbReference type="ChEBI" id="CHEBI:64076"/>
    </ligand>
</feature>
<dbReference type="OMA" id="WRAAYHN"/>
<keyword evidence="1 6" id="KW-0547">Nucleotide-binding</keyword>
<dbReference type="GO" id="GO:0005524">
    <property type="term" value="F:ATP binding"/>
    <property type="evidence" value="ECO:0007669"/>
    <property type="project" value="UniProtKB-KW"/>
</dbReference>
<evidence type="ECO:0000256" key="6">
    <source>
        <dbReference type="HAMAP-Rule" id="MF_03157"/>
    </source>
</evidence>
<dbReference type="Pfam" id="PF01256">
    <property type="entry name" value="Carb_kinase"/>
    <property type="match status" value="1"/>
</dbReference>
<dbReference type="SUPFAM" id="SSF53613">
    <property type="entry name" value="Ribokinase-like"/>
    <property type="match status" value="1"/>
</dbReference>
<dbReference type="EMBL" id="JAGTXO010000010">
    <property type="protein sequence ID" value="KAG8465662.1"/>
    <property type="molecule type" value="Genomic_DNA"/>
</dbReference>
<dbReference type="PANTHER" id="PTHR12592:SF0">
    <property type="entry name" value="ATP-DEPENDENT (S)-NAD(P)H-HYDRATE DEHYDRATASE"/>
    <property type="match status" value="1"/>
</dbReference>
<keyword evidence="6" id="KW-0597">Phosphoprotein</keyword>
<comment type="function">
    <text evidence="6">Catalyzes the dehydration of the S-form of NAD(P)HX at the expense of ATP, which is converted to ADP. Together with NAD(P)HX epimerase, which catalyzes the epimerization of the S- and R-forms, the enzyme allows the repair of both epimers of NAD(P)HX, a damaged form of NAD(P)H that is a result of enzymatic or heat-dependent hydration.</text>
</comment>
<comment type="caution">
    <text evidence="9">The sequence shown here is derived from an EMBL/GenBank/DDBJ whole genome shotgun (WGS) entry which is preliminary data.</text>
</comment>
<evidence type="ECO:0000256" key="2">
    <source>
        <dbReference type="ARBA" id="ARBA00022840"/>
    </source>
</evidence>
<dbReference type="InterPro" id="IPR000631">
    <property type="entry name" value="CARKD"/>
</dbReference>